<protein>
    <submittedName>
        <fullName evidence="1">Uncharacterized protein</fullName>
    </submittedName>
</protein>
<dbReference type="EMBL" id="SDGZ01000003">
    <property type="protein sequence ID" value="TYC51067.1"/>
    <property type="molecule type" value="Genomic_DNA"/>
</dbReference>
<evidence type="ECO:0000313" key="2">
    <source>
        <dbReference type="Proteomes" id="UP000371977"/>
    </source>
</evidence>
<reference evidence="1 2" key="1">
    <citation type="submission" date="2019-01" db="EMBL/GenBank/DDBJ databases">
        <title>Weissella sp. nov., a novel lactic acid bacterium isolated from animal feces.</title>
        <authorList>
            <person name="Wang L.-T."/>
        </authorList>
    </citation>
    <scope>NUCLEOTIDE SEQUENCE [LARGE SCALE GENOMIC DNA]</scope>
    <source>
        <strain evidence="1 2">8H-2</strain>
    </source>
</reference>
<comment type="caution">
    <text evidence="1">The sequence shown here is derived from an EMBL/GenBank/DDBJ whole genome shotgun (WGS) entry which is preliminary data.</text>
</comment>
<dbReference type="OrthoDB" id="9853645at2"/>
<name>A0A6C2CAN3_9LACO</name>
<keyword evidence="2" id="KW-1185">Reference proteome</keyword>
<evidence type="ECO:0000313" key="1">
    <source>
        <dbReference type="EMBL" id="TYC51067.1"/>
    </source>
</evidence>
<gene>
    <name evidence="1" type="ORF">ESZ50_00600</name>
</gene>
<accession>A0A6C2CAN3</accession>
<dbReference type="RefSeq" id="WP_148621653.1">
    <property type="nucleotide sequence ID" value="NZ_SDGZ01000003.1"/>
</dbReference>
<dbReference type="AlphaFoldDB" id="A0A6C2CAN3"/>
<sequence length="91" mass="10804">MKKKEPLFDRALRFVEAQGKEPMYLPGRLALLADENPDRHGKLTISLWHVDDANRLTHKIHEVTYWYSYQNKFVNLFNVTDILTIALKYTR</sequence>
<organism evidence="1 2">
    <name type="scientific">Weissella muntiaci</name>
    <dbReference type="NCBI Taxonomy" id="2508881"/>
    <lineage>
        <taxon>Bacteria</taxon>
        <taxon>Bacillati</taxon>
        <taxon>Bacillota</taxon>
        <taxon>Bacilli</taxon>
        <taxon>Lactobacillales</taxon>
        <taxon>Lactobacillaceae</taxon>
        <taxon>Weissella</taxon>
    </lineage>
</organism>
<dbReference type="Proteomes" id="UP000371977">
    <property type="component" value="Unassembled WGS sequence"/>
</dbReference>
<proteinExistence type="predicted"/>